<evidence type="ECO:0000256" key="5">
    <source>
        <dbReference type="ARBA" id="ARBA00023136"/>
    </source>
</evidence>
<accession>A0A8S3WIV2</accession>
<dbReference type="PANTHER" id="PTHR12546:SF60">
    <property type="entry name" value="MISFIRE, ISOFORM F"/>
    <property type="match status" value="1"/>
</dbReference>
<dbReference type="PANTHER" id="PTHR12546">
    <property type="entry name" value="FER-1-LIKE"/>
    <property type="match status" value="1"/>
</dbReference>
<keyword evidence="2" id="KW-0812">Transmembrane</keyword>
<dbReference type="EMBL" id="CAJQZP010000444">
    <property type="protein sequence ID" value="CAG4962257.1"/>
    <property type="molecule type" value="Genomic_DNA"/>
</dbReference>
<evidence type="ECO:0000259" key="7">
    <source>
        <dbReference type="PROSITE" id="PS50004"/>
    </source>
</evidence>
<evidence type="ECO:0000256" key="6">
    <source>
        <dbReference type="SAM" id="MobiDB-lite"/>
    </source>
</evidence>
<gene>
    <name evidence="8" type="ORF">PAPOLLO_LOCUS6755</name>
</gene>
<feature type="domain" description="C2" evidence="7">
    <location>
        <begin position="383"/>
        <end position="508"/>
    </location>
</feature>
<proteinExistence type="predicted"/>
<dbReference type="InterPro" id="IPR012968">
    <property type="entry name" value="FerIin_dom"/>
</dbReference>
<sequence length="561" mass="63502">MKNAFTQCRVKRLSKSSFEEAERELDSMLNRSDTDIDDERKRQKATVTTKERESQTFWNGDEILHVDKRFYWALFRVLSPDEALRVELLEQTLQDAWDVIAVYSYKMNKLVTERYISIYDRLFAIYDHPEPIYIEMELLYKPPHMPLNAPRFEEVVFRTNQPSTSRAHAVIPFVHRRSMPASIPGSSRSSAMCSNMENVQALENMVPASIPGSSRSSAMCSNMENVQALENMVPASIPGSSQSSAMCSNMENVQALNNMEQNIATIDHSLKREETVFDIESGDESRTSRIRNVGRLILKRGFSMGTEKVVTISERKRTSTFRNIRSFVRFGRNRGGQSRGDEEQGLLDMPGPSTSTEQDPVVRQDSISPDDIIIGTHSSVNTPRRRKLFSDADTSGLAALKAADYQVCITIIEARQLAGLNIDSVVCVQVGDTRKYTSVKESTNCPFYNEYFVFDFHIPLIMLLDKMITLSVLQSRNILRANKVLGVFKIDVATVWNQPDHQFYHKWALLTDPDDATSGVKGYLKCDIAVVGKGDKIKIPPISEKDEDDIEAMFNLPTGKN</sequence>
<reference evidence="8" key="1">
    <citation type="submission" date="2021-04" db="EMBL/GenBank/DDBJ databases">
        <authorList>
            <person name="Tunstrom K."/>
        </authorList>
    </citation>
    <scope>NUCLEOTIDE SEQUENCE</scope>
</reference>
<dbReference type="AlphaFoldDB" id="A0A8S3WIV2"/>
<protein>
    <submittedName>
        <fullName evidence="8">(apollo) hypothetical protein</fullName>
    </submittedName>
</protein>
<comment type="caution">
    <text evidence="8">The sequence shown here is derived from an EMBL/GenBank/DDBJ whole genome shotgun (WGS) entry which is preliminary data.</text>
</comment>
<dbReference type="Pfam" id="PF08151">
    <property type="entry name" value="FerI"/>
    <property type="match status" value="1"/>
</dbReference>
<dbReference type="InterPro" id="IPR037721">
    <property type="entry name" value="Ferlin"/>
</dbReference>
<dbReference type="CDD" id="cd04011">
    <property type="entry name" value="C2B_Ferlin"/>
    <property type="match status" value="1"/>
</dbReference>
<dbReference type="GO" id="GO:0016020">
    <property type="term" value="C:membrane"/>
    <property type="evidence" value="ECO:0007669"/>
    <property type="project" value="UniProtKB-SubCell"/>
</dbReference>
<dbReference type="Pfam" id="PF00168">
    <property type="entry name" value="C2"/>
    <property type="match status" value="1"/>
</dbReference>
<dbReference type="OrthoDB" id="7371898at2759"/>
<dbReference type="InterPro" id="IPR000008">
    <property type="entry name" value="C2_dom"/>
</dbReference>
<evidence type="ECO:0000313" key="9">
    <source>
        <dbReference type="Proteomes" id="UP000691718"/>
    </source>
</evidence>
<feature type="region of interest" description="Disordered" evidence="6">
    <location>
        <begin position="331"/>
        <end position="361"/>
    </location>
</feature>
<dbReference type="SMART" id="SM00239">
    <property type="entry name" value="C2"/>
    <property type="match status" value="1"/>
</dbReference>
<dbReference type="PROSITE" id="PS50004">
    <property type="entry name" value="C2"/>
    <property type="match status" value="1"/>
</dbReference>
<evidence type="ECO:0000256" key="4">
    <source>
        <dbReference type="ARBA" id="ARBA00022989"/>
    </source>
</evidence>
<evidence type="ECO:0000256" key="1">
    <source>
        <dbReference type="ARBA" id="ARBA00004370"/>
    </source>
</evidence>
<organism evidence="8 9">
    <name type="scientific">Parnassius apollo</name>
    <name type="common">Apollo butterfly</name>
    <name type="synonym">Papilio apollo</name>
    <dbReference type="NCBI Taxonomy" id="110799"/>
    <lineage>
        <taxon>Eukaryota</taxon>
        <taxon>Metazoa</taxon>
        <taxon>Ecdysozoa</taxon>
        <taxon>Arthropoda</taxon>
        <taxon>Hexapoda</taxon>
        <taxon>Insecta</taxon>
        <taxon>Pterygota</taxon>
        <taxon>Neoptera</taxon>
        <taxon>Endopterygota</taxon>
        <taxon>Lepidoptera</taxon>
        <taxon>Glossata</taxon>
        <taxon>Ditrysia</taxon>
        <taxon>Papilionoidea</taxon>
        <taxon>Papilionidae</taxon>
        <taxon>Parnassiinae</taxon>
        <taxon>Parnassini</taxon>
        <taxon>Parnassius</taxon>
        <taxon>Parnassius</taxon>
    </lineage>
</organism>
<dbReference type="InterPro" id="IPR037720">
    <property type="entry name" value="C2B_Ferlin"/>
</dbReference>
<evidence type="ECO:0000313" key="8">
    <source>
        <dbReference type="EMBL" id="CAG4962257.1"/>
    </source>
</evidence>
<evidence type="ECO:0000256" key="3">
    <source>
        <dbReference type="ARBA" id="ARBA00022737"/>
    </source>
</evidence>
<dbReference type="SMART" id="SM01202">
    <property type="entry name" value="FerI"/>
    <property type="match status" value="1"/>
</dbReference>
<name>A0A8S3WIV2_PARAO</name>
<keyword evidence="3" id="KW-0677">Repeat</keyword>
<dbReference type="GO" id="GO:0007009">
    <property type="term" value="P:plasma membrane organization"/>
    <property type="evidence" value="ECO:0007669"/>
    <property type="project" value="TreeGrafter"/>
</dbReference>
<evidence type="ECO:0000256" key="2">
    <source>
        <dbReference type="ARBA" id="ARBA00022692"/>
    </source>
</evidence>
<keyword evidence="5" id="KW-0472">Membrane</keyword>
<keyword evidence="4" id="KW-1133">Transmembrane helix</keyword>
<keyword evidence="9" id="KW-1185">Reference proteome</keyword>
<dbReference type="Proteomes" id="UP000691718">
    <property type="component" value="Unassembled WGS sequence"/>
</dbReference>
<comment type="subcellular location">
    <subcellularLocation>
        <location evidence="1">Membrane</location>
    </subcellularLocation>
</comment>
<dbReference type="FunFam" id="2.60.40.150:FF:000138">
    <property type="entry name" value="Fer-1-like family member 6"/>
    <property type="match status" value="1"/>
</dbReference>